<gene>
    <name evidence="2" type="primary">Aste57867_10299</name>
    <name evidence="1" type="ORF">As57867_010259</name>
    <name evidence="2" type="ORF">ASTE57867_10299</name>
</gene>
<evidence type="ECO:0000313" key="3">
    <source>
        <dbReference type="Proteomes" id="UP000332933"/>
    </source>
</evidence>
<name>A0A485KQI3_9STRA</name>
<reference evidence="2 3" key="1">
    <citation type="submission" date="2019-03" db="EMBL/GenBank/DDBJ databases">
        <authorList>
            <person name="Gaulin E."/>
            <person name="Dumas B."/>
        </authorList>
    </citation>
    <scope>NUCLEOTIDE SEQUENCE [LARGE SCALE GENOMIC DNA]</scope>
    <source>
        <strain evidence="2">CBS 568.67</strain>
    </source>
</reference>
<proteinExistence type="predicted"/>
<evidence type="ECO:0000313" key="1">
    <source>
        <dbReference type="EMBL" id="KAF0699097.1"/>
    </source>
</evidence>
<evidence type="ECO:0000313" key="2">
    <source>
        <dbReference type="EMBL" id="VFT87173.1"/>
    </source>
</evidence>
<reference evidence="1" key="2">
    <citation type="submission" date="2019-06" db="EMBL/GenBank/DDBJ databases">
        <title>Genomics analysis of Aphanomyces spp. identifies a new class of oomycete effector associated with host adaptation.</title>
        <authorList>
            <person name="Gaulin E."/>
        </authorList>
    </citation>
    <scope>NUCLEOTIDE SEQUENCE</scope>
    <source>
        <strain evidence="1">CBS 578.67</strain>
    </source>
</reference>
<dbReference type="AlphaFoldDB" id="A0A485KQI3"/>
<dbReference type="EMBL" id="CAADRA010005218">
    <property type="protein sequence ID" value="VFT87173.1"/>
    <property type="molecule type" value="Genomic_DNA"/>
</dbReference>
<dbReference type="EMBL" id="VJMH01005197">
    <property type="protein sequence ID" value="KAF0699097.1"/>
    <property type="molecule type" value="Genomic_DNA"/>
</dbReference>
<protein>
    <submittedName>
        <fullName evidence="2">Aste57867_10299 protein</fullName>
    </submittedName>
</protein>
<sequence>MNELEGGSHVSLAVAINDYVAGSPSSVYTPGMCGATACKAILAAALATYPSCTAGAAMNQKVNLGHFLATCTTLTTSTYPIAGTTCLAVDYADYFWATGQVTLTPNCAAALAGAGYSQATRWYTAVNAATLSSSNAITSAFYMSPDCIQLTQATAAKLANCTVSNTNNVVENLWQPI</sequence>
<keyword evidence="3" id="KW-1185">Reference proteome</keyword>
<organism evidence="2 3">
    <name type="scientific">Aphanomyces stellatus</name>
    <dbReference type="NCBI Taxonomy" id="120398"/>
    <lineage>
        <taxon>Eukaryota</taxon>
        <taxon>Sar</taxon>
        <taxon>Stramenopiles</taxon>
        <taxon>Oomycota</taxon>
        <taxon>Saprolegniomycetes</taxon>
        <taxon>Saprolegniales</taxon>
        <taxon>Verrucalvaceae</taxon>
        <taxon>Aphanomyces</taxon>
    </lineage>
</organism>
<dbReference type="Proteomes" id="UP000332933">
    <property type="component" value="Unassembled WGS sequence"/>
</dbReference>
<accession>A0A485KQI3</accession>